<evidence type="ECO:0000256" key="4">
    <source>
        <dbReference type="ARBA" id="ARBA00022844"/>
    </source>
</evidence>
<dbReference type="GO" id="GO:0031423">
    <property type="term" value="F:hexon binding"/>
    <property type="evidence" value="ECO:0007669"/>
    <property type="project" value="InterPro"/>
</dbReference>
<evidence type="ECO:0000256" key="1">
    <source>
        <dbReference type="ARBA" id="ARBA00010315"/>
    </source>
</evidence>
<evidence type="ECO:0000256" key="2">
    <source>
        <dbReference type="ARBA" id="ARBA00022561"/>
    </source>
</evidence>
<comment type="subcellular location">
    <molecule>Hexon-linking protein-N</molecule>
    <subcellularLocation>
        <location evidence="6">Virion</location>
    </subcellularLocation>
    <text evidence="6">Located on the inner side of the capsid shell. Present in 120 copies per virion.</text>
</comment>
<comment type="subcellular location">
    <molecule>Pre-hexon-linking protein VIII</molecule>
    <subcellularLocation>
        <location evidence="6">Host nucleus</location>
    </subcellularLocation>
</comment>
<proteinExistence type="evidence at transcript level"/>
<gene>
    <name evidence="6" type="primary">L4</name>
</gene>
<accession>A0A140IJT3</accession>
<evidence type="ECO:0000256" key="6">
    <source>
        <dbReference type="HAMAP-Rule" id="MF_04049"/>
    </source>
</evidence>
<comment type="caution">
    <text evidence="6">Lacks conserved residue(s) required for the propagation of feature annotation.</text>
</comment>
<feature type="peptide" id="PRO_5011800737" description="Hexon-linking protein-C" evidence="6">
    <location>
        <begin position="155"/>
        <end position="224"/>
    </location>
</feature>
<dbReference type="GO" id="GO:0042025">
    <property type="term" value="C:host cell nucleus"/>
    <property type="evidence" value="ECO:0007669"/>
    <property type="project" value="UniProtKB-SubCell"/>
</dbReference>
<feature type="site" description="Cleavage; by viral protease" evidence="6">
    <location>
        <begin position="111"/>
        <end position="112"/>
    </location>
</feature>
<dbReference type="EMBL" id="KT853096">
    <property type="protein sequence ID" value="AMO65167.1"/>
    <property type="molecule type" value="Genomic_DNA"/>
</dbReference>
<feature type="peptide" id="PRO_5011800738" description="Hexon-linking protein-N" evidence="6">
    <location>
        <begin position="1"/>
        <end position="111"/>
    </location>
</feature>
<keyword evidence="5 6" id="KW-0426">Late protein</keyword>
<comment type="subcellular location">
    <molecule>Hexon-linking protein-C</molecule>
    <subcellularLocation>
        <location evidence="6">Virion</location>
    </subcellularLocation>
    <text evidence="6">Located on the inner side of the capsid shell. Present in 120 copies per virion.</text>
</comment>
<keyword evidence="2 6" id="KW-0167">Capsid protein</keyword>
<evidence type="ECO:0000313" key="7">
    <source>
        <dbReference type="EMBL" id="AMO65167.1"/>
    </source>
</evidence>
<keyword evidence="6" id="KW-0597">Phosphoprotein</keyword>
<reference evidence="7" key="1">
    <citation type="submission" date="2015-10" db="EMBL/GenBank/DDBJ databases">
        <title>A novel recombinant canine adenovirus type 1 detected from acute lethal cases of infectious canine hepatitis.</title>
        <authorList>
            <person name="Wong M."/>
            <person name="Woolford L."/>
            <person name="Hasan N.H."/>
            <person name="Hemmatzadeh F."/>
        </authorList>
    </citation>
    <scope>NUCLEOTIDE SEQUENCE</scope>
    <source>
        <strain evidence="7">13-0086</strain>
    </source>
</reference>
<name>A0A140IJT3_ADEC1</name>
<keyword evidence="4 6" id="KW-0946">Virion</keyword>
<comment type="function">
    <text evidence="6">Hexon-linking protein-N: Structural component of the virion that acts as a cement protein on the capsid interior and which glue the peripentonal hexons and group-of-nine hexons together.</text>
</comment>
<evidence type="ECO:0000256" key="3">
    <source>
        <dbReference type="ARBA" id="ARBA00022562"/>
    </source>
</evidence>
<comment type="PTM">
    <text evidence="6">Cleaved by the viral protease during virion maturation. May cause the middle segment to be shed from the capsid.</text>
</comment>
<feature type="modified residue" description="Phosphothreonine; by host" evidence="6">
    <location>
        <position position="64"/>
    </location>
</feature>
<comment type="miscellaneous">
    <text evidence="6">All late proteins expressed from the major late promoter are produced by alternative splicing and alternative polyadenylation of the same gene giving rise to non-overlapping ORFs. A leader sequence is present in the N-terminus of all these mRNAs and is recognized by the viral shutoff protein to provide expression although conventional translation via ribosome scanning from the cap has been shut off in the host cell.</text>
</comment>
<comment type="function">
    <text evidence="6">Hexon-linking protein-C: Structural component of the virion that acts as a cement protein on the capsid interior and which glue the peripentonal hexons and group-of-nine hexons together.</text>
</comment>
<organism evidence="7">
    <name type="scientific">Canine adenovirus serotype 1</name>
    <name type="common">CAdV-1</name>
    <name type="synonym">Canine adenovirus 1</name>
    <dbReference type="NCBI Taxonomy" id="10512"/>
    <lineage>
        <taxon>Viruses</taxon>
        <taxon>Varidnaviria</taxon>
        <taxon>Bamfordvirae</taxon>
        <taxon>Preplasmiviricota</taxon>
        <taxon>Polisuviricotina</taxon>
        <taxon>Pharingeaviricetes</taxon>
        <taxon>Rowavirales</taxon>
        <taxon>Adenoviridae</taxon>
        <taxon>Mastadenovirus</taxon>
        <taxon>Mastadenovirus canidae</taxon>
        <taxon>Canine mastadenovirus A</taxon>
    </lineage>
</organism>
<dbReference type="GO" id="GO:0019028">
    <property type="term" value="C:viral capsid"/>
    <property type="evidence" value="ECO:0007669"/>
    <property type="project" value="UniProtKB-UniRule"/>
</dbReference>
<comment type="similarity">
    <text evidence="1 6">Belongs to the adenoviridae hexon-linking protein family.</text>
</comment>
<feature type="site" description="Cleavage; by viral protease" evidence="6">
    <location>
        <begin position="154"/>
        <end position="155"/>
    </location>
</feature>
<evidence type="ECO:0000256" key="5">
    <source>
        <dbReference type="ARBA" id="ARBA00022921"/>
    </source>
</evidence>
<dbReference type="HAMAP" id="MF_04049">
    <property type="entry name" value="ADV_CAP8"/>
    <property type="match status" value="1"/>
</dbReference>
<protein>
    <recommendedName>
        <fullName evidence="6">Pre-hexon-linking protein VIII</fullName>
    </recommendedName>
    <alternativeName>
        <fullName evidence="6">Pre-protein VIII</fullName>
        <shortName evidence="6">pVIII</shortName>
    </alternativeName>
    <component>
        <recommendedName>
            <fullName evidence="6">Hexon-linking protein-N</fullName>
        </recommendedName>
        <alternativeName>
            <fullName evidence="6">12.1 kDa protein VIII</fullName>
        </alternativeName>
        <alternativeName>
            <fullName evidence="6">Protein VIII-N</fullName>
        </alternativeName>
    </component>
    <component>
        <recommendedName>
            <fullName evidence="6">Hexon-linking protein-C</fullName>
        </recommendedName>
        <alternativeName>
            <fullName evidence="6">7.6 kDa protein VIII</fullName>
        </alternativeName>
        <alternativeName>
            <fullName evidence="6">Protein VIII-C</fullName>
        </alternativeName>
    </component>
</protein>
<sequence>MSKEIPTPYIWSYQPQTGHAAGASQDYSTQMNWFSAGPSMISHVYGIRDLRNKVLMTQAQITKTPRTIMDPPIWPAAMLVQEPAPPKTIALPRNHTLEQAMTNSGAQLAGGRQLCPSQIGIKSPVLAGTGIQLGEDIPSASWIRPDGIFQLGGGSRSSFSPTQAFLTLQQASSTPRAGGVGTYQFVREFVPEVYLNPFSGPPDTFPDQFIPNYDIVTNSVDGYD</sequence>
<keyword evidence="3 6" id="KW-1048">Host nucleus</keyword>
<comment type="induction">
    <text evidence="6">Expressed in the late phase of the viral replicative cycle.</text>
</comment>
<comment type="subunit">
    <text evidence="6">Interacts with the peripentonal hexons as well as the hexons in the facets. Part of a complex composed of the core-capsid bridging protein, the endosome lysis protein VI and the hexon-linking protein VIII; these interactions bridge the virus core to the capsid.</text>
</comment>
<dbReference type="InterPro" id="IPR000646">
    <property type="entry name" value="Adeno_PVIII"/>
</dbReference>
<feature type="chain" id="PRO_5023285969" description="Pre-hexon-linking protein VIII" evidence="6">
    <location>
        <begin position="1"/>
        <end position="224"/>
    </location>
</feature>
<dbReference type="Gene3D" id="6.10.250.1460">
    <property type="match status" value="1"/>
</dbReference>
<dbReference type="Pfam" id="PF01310">
    <property type="entry name" value="Adeno_PVIII"/>
    <property type="match status" value="1"/>
</dbReference>